<dbReference type="PANTHER" id="PTHR34583">
    <property type="entry name" value="ANTIPORTER SUBUNIT MNHC2-RELATED"/>
    <property type="match status" value="1"/>
</dbReference>
<evidence type="ECO:0000256" key="1">
    <source>
        <dbReference type="ARBA" id="ARBA00004651"/>
    </source>
</evidence>
<sequence length="110" mass="11178">MSGVDTGTIFALTGAVLIGIGVYGLLVRGHMLRRLIAFNVMSSGIFLMFGATGARGPAAAPDPVPQALIITGLVVALAATALVVALLLRYAQITGRAALSEDMPGEDDPA</sequence>
<keyword evidence="9" id="KW-1185">Reference proteome</keyword>
<dbReference type="PANTHER" id="PTHR34583:SF2">
    <property type="entry name" value="ANTIPORTER SUBUNIT MNHC2-RELATED"/>
    <property type="match status" value="1"/>
</dbReference>
<keyword evidence="5 7" id="KW-1133">Transmembrane helix</keyword>
<comment type="similarity">
    <text evidence="2">Belongs to the CPA3 antiporters (TC 2.A.63) subunit C family.</text>
</comment>
<name>A0A1I5Q139_9RHOB</name>
<feature type="transmembrane region" description="Helical" evidence="7">
    <location>
        <begin position="6"/>
        <end position="26"/>
    </location>
</feature>
<dbReference type="Pfam" id="PF00420">
    <property type="entry name" value="Oxidored_q2"/>
    <property type="match status" value="1"/>
</dbReference>
<evidence type="ECO:0000256" key="5">
    <source>
        <dbReference type="ARBA" id="ARBA00022989"/>
    </source>
</evidence>
<evidence type="ECO:0000313" key="8">
    <source>
        <dbReference type="EMBL" id="SFP39721.1"/>
    </source>
</evidence>
<dbReference type="AlphaFoldDB" id="A0A1I5Q139"/>
<dbReference type="InterPro" id="IPR039428">
    <property type="entry name" value="NUOK/Mnh_C1-like"/>
</dbReference>
<dbReference type="Gene3D" id="1.10.287.3510">
    <property type="match status" value="1"/>
</dbReference>
<comment type="subcellular location">
    <subcellularLocation>
        <location evidence="1">Cell membrane</location>
        <topology evidence="1">Multi-pass membrane protein</topology>
    </subcellularLocation>
</comment>
<evidence type="ECO:0000256" key="6">
    <source>
        <dbReference type="ARBA" id="ARBA00023136"/>
    </source>
</evidence>
<proteinExistence type="inferred from homology"/>
<gene>
    <name evidence="8" type="ORF">SAMN04488047_10612</name>
</gene>
<feature type="transmembrane region" description="Helical" evidence="7">
    <location>
        <begin position="35"/>
        <end position="54"/>
    </location>
</feature>
<dbReference type="STRING" id="441119.SAMN04488047_10612"/>
<keyword evidence="6 7" id="KW-0472">Membrane</keyword>
<keyword evidence="4 7" id="KW-0812">Transmembrane</keyword>
<accession>A0A1I5Q139</accession>
<dbReference type="Proteomes" id="UP000199356">
    <property type="component" value="Unassembled WGS sequence"/>
</dbReference>
<dbReference type="OrthoDB" id="9799219at2"/>
<keyword evidence="3" id="KW-1003">Cell membrane</keyword>
<evidence type="ECO:0000256" key="3">
    <source>
        <dbReference type="ARBA" id="ARBA00022475"/>
    </source>
</evidence>
<feature type="transmembrane region" description="Helical" evidence="7">
    <location>
        <begin position="66"/>
        <end position="88"/>
    </location>
</feature>
<evidence type="ECO:0000313" key="9">
    <source>
        <dbReference type="Proteomes" id="UP000199356"/>
    </source>
</evidence>
<reference evidence="8 9" key="1">
    <citation type="submission" date="2016-10" db="EMBL/GenBank/DDBJ databases">
        <authorList>
            <person name="de Groot N.N."/>
        </authorList>
    </citation>
    <scope>NUCLEOTIDE SEQUENCE [LARGE SCALE GENOMIC DNA]</scope>
    <source>
        <strain evidence="8 9">DSM 19547</strain>
    </source>
</reference>
<evidence type="ECO:0000256" key="4">
    <source>
        <dbReference type="ARBA" id="ARBA00022692"/>
    </source>
</evidence>
<evidence type="ECO:0000256" key="7">
    <source>
        <dbReference type="SAM" id="Phobius"/>
    </source>
</evidence>
<organism evidence="8 9">
    <name type="scientific">Tranquillimonas alkanivorans</name>
    <dbReference type="NCBI Taxonomy" id="441119"/>
    <lineage>
        <taxon>Bacteria</taxon>
        <taxon>Pseudomonadati</taxon>
        <taxon>Pseudomonadota</taxon>
        <taxon>Alphaproteobacteria</taxon>
        <taxon>Rhodobacterales</taxon>
        <taxon>Roseobacteraceae</taxon>
        <taxon>Tranquillimonas</taxon>
    </lineage>
</organism>
<evidence type="ECO:0000256" key="2">
    <source>
        <dbReference type="ARBA" id="ARBA00010388"/>
    </source>
</evidence>
<protein>
    <submittedName>
        <fullName evidence="8">Multisubunit sodium/proton antiporter, MrpC subunit</fullName>
    </submittedName>
</protein>
<dbReference type="RefSeq" id="WP_093420673.1">
    <property type="nucleotide sequence ID" value="NZ_FOXA01000006.1"/>
</dbReference>
<dbReference type="GO" id="GO:0005886">
    <property type="term" value="C:plasma membrane"/>
    <property type="evidence" value="ECO:0007669"/>
    <property type="project" value="UniProtKB-SubCell"/>
</dbReference>
<dbReference type="EMBL" id="FOXA01000006">
    <property type="protein sequence ID" value="SFP39721.1"/>
    <property type="molecule type" value="Genomic_DNA"/>
</dbReference>
<dbReference type="InterPro" id="IPR050601">
    <property type="entry name" value="CPA3_antiporter_subunitC"/>
</dbReference>